<proteinExistence type="predicted"/>
<name>D4BSM5_BIFBR</name>
<gene>
    <name evidence="1" type="ORF">BIFBRE_05117</name>
</gene>
<comment type="caution">
    <text evidence="1">The sequence shown here is derived from an EMBL/GenBank/DDBJ whole genome shotgun (WGS) entry which is preliminary data.</text>
</comment>
<dbReference type="Proteomes" id="UP000003191">
    <property type="component" value="Unassembled WGS sequence"/>
</dbReference>
<dbReference type="PATRIC" id="fig|518634.7.peg.1971"/>
<dbReference type="AlphaFoldDB" id="D4BSM5"/>
<protein>
    <submittedName>
        <fullName evidence="1">Uncharacterized protein</fullName>
    </submittedName>
</protein>
<feature type="non-terminal residue" evidence="1">
    <location>
        <position position="1"/>
    </location>
</feature>
<sequence length="54" mass="5679">DSSHYVAANVDTSVAADVDADVADDVDTNVAADVAAYVDDTWLPTWMTCSCLRG</sequence>
<reference evidence="1 2" key="1">
    <citation type="submission" date="2010-02" db="EMBL/GenBank/DDBJ databases">
        <authorList>
            <person name="Weinstock G."/>
            <person name="Sodergren E."/>
            <person name="Clifton S."/>
            <person name="Fulton L."/>
            <person name="Fulton B."/>
            <person name="Courtney L."/>
            <person name="Fronick C."/>
            <person name="Harrison M."/>
            <person name="Strong C."/>
            <person name="Farmer C."/>
            <person name="Delahaunty K."/>
            <person name="Markovic C."/>
            <person name="Hall O."/>
            <person name="Minx P."/>
            <person name="Tomlinson C."/>
            <person name="Mitreva M."/>
            <person name="Nelson J."/>
            <person name="Hou S."/>
            <person name="Wollam A."/>
            <person name="Pepin K.H."/>
            <person name="Johnson M."/>
            <person name="Bhonagiri V."/>
            <person name="Zhang X."/>
            <person name="Suruliraj S."/>
            <person name="Warren W."/>
            <person name="Chinwalla A."/>
            <person name="Mardis E.R."/>
            <person name="Wilson R.K."/>
        </authorList>
    </citation>
    <scope>NUCLEOTIDE SEQUENCE [LARGE SCALE GENOMIC DNA]</scope>
    <source>
        <strain evidence="1 2">DSM 20213</strain>
    </source>
</reference>
<evidence type="ECO:0000313" key="1">
    <source>
        <dbReference type="EMBL" id="EFE88035.1"/>
    </source>
</evidence>
<evidence type="ECO:0000313" key="2">
    <source>
        <dbReference type="Proteomes" id="UP000003191"/>
    </source>
</evidence>
<organism evidence="1 2">
    <name type="scientific">Bifidobacterium breve DSM 20213 = JCM 1192</name>
    <dbReference type="NCBI Taxonomy" id="518634"/>
    <lineage>
        <taxon>Bacteria</taxon>
        <taxon>Bacillati</taxon>
        <taxon>Actinomycetota</taxon>
        <taxon>Actinomycetes</taxon>
        <taxon>Bifidobacteriales</taxon>
        <taxon>Bifidobacteriaceae</taxon>
        <taxon>Bifidobacterium</taxon>
    </lineage>
</organism>
<dbReference type="EMBL" id="ACCG02000105">
    <property type="protein sequence ID" value="EFE88035.1"/>
    <property type="molecule type" value="Genomic_DNA"/>
</dbReference>
<dbReference type="HOGENOM" id="CLU_3036715_0_0_11"/>
<accession>D4BSM5</accession>
<keyword evidence="2" id="KW-1185">Reference proteome</keyword>